<keyword evidence="4" id="KW-0564">Palmitate</keyword>
<reference evidence="8 9" key="1">
    <citation type="journal article" date="2011" name="Front. Microbiol.">
        <title>Genomic signatures of strain selection and enhancement in Bacillus atrophaeus var. globigii, a historical biowarfare simulant.</title>
        <authorList>
            <person name="Gibbons H.S."/>
            <person name="Broomall S.M."/>
            <person name="McNew L.A."/>
            <person name="Daligault H."/>
            <person name="Chapman C."/>
            <person name="Bruce D."/>
            <person name="Karavis M."/>
            <person name="Krepps M."/>
            <person name="McGregor P.A."/>
            <person name="Hong C."/>
            <person name="Park K.H."/>
            <person name="Akmal A."/>
            <person name="Feldman A."/>
            <person name="Lin J.S."/>
            <person name="Chang W.E."/>
            <person name="Higgs B.W."/>
            <person name="Demirev P."/>
            <person name="Lindquist J."/>
            <person name="Liem A."/>
            <person name="Fochler E."/>
            <person name="Read T.D."/>
            <person name="Tapia R."/>
            <person name="Johnson S."/>
            <person name="Bishop-Lilly K.A."/>
            <person name="Detter C."/>
            <person name="Han C."/>
            <person name="Sozhamannan S."/>
            <person name="Rosenzweig C.N."/>
            <person name="Skowronski E.W."/>
        </authorList>
    </citation>
    <scope>NUCLEOTIDE SEQUENCE [LARGE SCALE GENOMIC DNA]</scope>
    <source>
        <strain evidence="8 9">PIT1</strain>
    </source>
</reference>
<evidence type="ECO:0000313" key="8">
    <source>
        <dbReference type="EMBL" id="RUO76630.1"/>
    </source>
</evidence>
<keyword evidence="5" id="KW-0998">Cell outer membrane</keyword>
<evidence type="ECO:0000256" key="2">
    <source>
        <dbReference type="ARBA" id="ARBA00022729"/>
    </source>
</evidence>
<dbReference type="NCBIfam" id="NF047847">
    <property type="entry name" value="SS_mature_LptM"/>
    <property type="match status" value="1"/>
</dbReference>
<evidence type="ECO:0000256" key="5">
    <source>
        <dbReference type="ARBA" id="ARBA00023237"/>
    </source>
</evidence>
<feature type="region of interest" description="Disordered" evidence="7">
    <location>
        <begin position="25"/>
        <end position="45"/>
    </location>
</feature>
<dbReference type="AlphaFoldDB" id="A0A432ZFG5"/>
<feature type="compositionally biased region" description="Low complexity" evidence="7">
    <location>
        <begin position="33"/>
        <end position="45"/>
    </location>
</feature>
<organism evidence="8 9">
    <name type="scientific">Pseudidiomarina taiwanensis</name>
    <dbReference type="NCBI Taxonomy" id="337250"/>
    <lineage>
        <taxon>Bacteria</taxon>
        <taxon>Pseudomonadati</taxon>
        <taxon>Pseudomonadota</taxon>
        <taxon>Gammaproteobacteria</taxon>
        <taxon>Alteromonadales</taxon>
        <taxon>Idiomarinaceae</taxon>
        <taxon>Pseudidiomarina</taxon>
    </lineage>
</organism>
<name>A0A432ZFG5_9GAMM</name>
<comment type="caution">
    <text evidence="8">The sequence shown here is derived from an EMBL/GenBank/DDBJ whole genome shotgun (WGS) entry which is preliminary data.</text>
</comment>
<keyword evidence="3" id="KW-0472">Membrane</keyword>
<evidence type="ECO:0000256" key="4">
    <source>
        <dbReference type="ARBA" id="ARBA00023139"/>
    </source>
</evidence>
<dbReference type="GO" id="GO:0009279">
    <property type="term" value="C:cell outer membrane"/>
    <property type="evidence" value="ECO:0007669"/>
    <property type="project" value="UniProtKB-SubCell"/>
</dbReference>
<keyword evidence="6" id="KW-0449">Lipoprotein</keyword>
<gene>
    <name evidence="8" type="ORF">CWI83_06775</name>
</gene>
<comment type="subcellular location">
    <subcellularLocation>
        <location evidence="1">Cell outer membrane</location>
        <topology evidence="1">Lipid-anchor</topology>
    </subcellularLocation>
</comment>
<dbReference type="Proteomes" id="UP000288279">
    <property type="component" value="Unassembled WGS sequence"/>
</dbReference>
<dbReference type="EMBL" id="PIQG01000003">
    <property type="protein sequence ID" value="RUO76630.1"/>
    <property type="molecule type" value="Genomic_DNA"/>
</dbReference>
<accession>A0A432ZFG5</accession>
<sequence>MFQQNVMRIAVLIAALALFGCGQKGPLQPPAEPVEQQQPEDAPES</sequence>
<evidence type="ECO:0000256" key="1">
    <source>
        <dbReference type="ARBA" id="ARBA00004459"/>
    </source>
</evidence>
<dbReference type="InterPro" id="IPR032831">
    <property type="entry name" value="LptM_cons"/>
</dbReference>
<keyword evidence="9" id="KW-1185">Reference proteome</keyword>
<evidence type="ECO:0008006" key="10">
    <source>
        <dbReference type="Google" id="ProtNLM"/>
    </source>
</evidence>
<evidence type="ECO:0000256" key="7">
    <source>
        <dbReference type="SAM" id="MobiDB-lite"/>
    </source>
</evidence>
<proteinExistence type="predicted"/>
<protein>
    <recommendedName>
        <fullName evidence="10">Lipoprotein</fullName>
    </recommendedName>
</protein>
<evidence type="ECO:0000313" key="9">
    <source>
        <dbReference type="Proteomes" id="UP000288279"/>
    </source>
</evidence>
<evidence type="ECO:0000256" key="3">
    <source>
        <dbReference type="ARBA" id="ARBA00023136"/>
    </source>
</evidence>
<keyword evidence="2" id="KW-0732">Signal</keyword>
<dbReference type="Pfam" id="PF13627">
    <property type="entry name" value="LptM_cons"/>
    <property type="match status" value="1"/>
</dbReference>
<evidence type="ECO:0000256" key="6">
    <source>
        <dbReference type="ARBA" id="ARBA00023288"/>
    </source>
</evidence>